<proteinExistence type="predicted"/>
<sequence length="118" mass="13599">MKRIAKRKEEEEEEEEVLYHSYLFTVHWKRRKKKQKFISLIDGESASMQLGLSGIQFGVYLNDMESRAVALSQVFGFLDSSSESRNQSGVYCFSTGFIWFERIGVFSMDSSSAVLFSL</sequence>
<dbReference type="EnsemblPlants" id="MELO3C030999.2.1">
    <property type="protein sequence ID" value="MELO3C030999.2.1"/>
    <property type="gene ID" value="MELO3C030999.2"/>
</dbReference>
<name>A0A9I9EAE0_CUCME</name>
<dbReference type="AlphaFoldDB" id="A0A9I9EAE0"/>
<evidence type="ECO:0000313" key="1">
    <source>
        <dbReference type="EnsemblPlants" id="MELO3C030999.2.1"/>
    </source>
</evidence>
<dbReference type="Gramene" id="MELO3C030999.2.1">
    <property type="protein sequence ID" value="MELO3C030999.2.1"/>
    <property type="gene ID" value="MELO3C030999.2"/>
</dbReference>
<protein>
    <submittedName>
        <fullName evidence="1">Uncharacterized protein</fullName>
    </submittedName>
</protein>
<organism evidence="1">
    <name type="scientific">Cucumis melo</name>
    <name type="common">Muskmelon</name>
    <dbReference type="NCBI Taxonomy" id="3656"/>
    <lineage>
        <taxon>Eukaryota</taxon>
        <taxon>Viridiplantae</taxon>
        <taxon>Streptophyta</taxon>
        <taxon>Embryophyta</taxon>
        <taxon>Tracheophyta</taxon>
        <taxon>Spermatophyta</taxon>
        <taxon>Magnoliopsida</taxon>
        <taxon>eudicotyledons</taxon>
        <taxon>Gunneridae</taxon>
        <taxon>Pentapetalae</taxon>
        <taxon>rosids</taxon>
        <taxon>fabids</taxon>
        <taxon>Cucurbitales</taxon>
        <taxon>Cucurbitaceae</taxon>
        <taxon>Benincaseae</taxon>
        <taxon>Cucumis</taxon>
    </lineage>
</organism>
<reference evidence="1" key="1">
    <citation type="submission" date="2023-03" db="UniProtKB">
        <authorList>
            <consortium name="EnsemblPlants"/>
        </authorList>
    </citation>
    <scope>IDENTIFICATION</scope>
</reference>
<accession>A0A9I9EAE0</accession>